<proteinExistence type="predicted"/>
<reference evidence="1" key="2">
    <citation type="submission" date="2021-04" db="EMBL/GenBank/DDBJ databases">
        <authorList>
            <person name="Zhang T."/>
            <person name="Zhang Y."/>
            <person name="Lu D."/>
            <person name="Zuo D."/>
            <person name="Du Z."/>
        </authorList>
    </citation>
    <scope>NUCLEOTIDE SEQUENCE</scope>
    <source>
        <strain evidence="1">JR1</strain>
    </source>
</reference>
<sequence length="203" mass="24088">MKESLPDWKKKTASVVKQQFPTASTFVAGCNFEAMTKQYSHAPRKKLIATNTFSLRDLKVLYTEKTPAVLIESYLVYLNLHLNFKDEFKLSNSQIENLGRQLLTILGDITMGELWLFFDQVFTGYFDKFFGNIDPMTITRWARQYMSERGDVIMKDKALYQFIRDRNFKEDDKHHAEYNRQQFRKADEFKQMMELTERISKKT</sequence>
<keyword evidence="2" id="KW-1185">Reference proteome</keyword>
<name>A0A941F3T2_9BACT</name>
<evidence type="ECO:0000313" key="1">
    <source>
        <dbReference type="EMBL" id="MBR8535433.1"/>
    </source>
</evidence>
<protein>
    <submittedName>
        <fullName evidence="1">Uncharacterized protein</fullName>
    </submittedName>
</protein>
<dbReference type="AlphaFoldDB" id="A0A941F3T2"/>
<accession>A0A941F3T2</accession>
<dbReference type="RefSeq" id="WP_212189339.1">
    <property type="nucleotide sequence ID" value="NZ_JAGTAR010000009.1"/>
</dbReference>
<gene>
    <name evidence="1" type="ORF">KDU71_07660</name>
</gene>
<evidence type="ECO:0000313" key="2">
    <source>
        <dbReference type="Proteomes" id="UP000679220"/>
    </source>
</evidence>
<organism evidence="1 2">
    <name type="scientific">Carboxylicivirga sediminis</name>
    <dbReference type="NCBI Taxonomy" id="2006564"/>
    <lineage>
        <taxon>Bacteria</taxon>
        <taxon>Pseudomonadati</taxon>
        <taxon>Bacteroidota</taxon>
        <taxon>Bacteroidia</taxon>
        <taxon>Marinilabiliales</taxon>
        <taxon>Marinilabiliaceae</taxon>
        <taxon>Carboxylicivirga</taxon>
    </lineage>
</organism>
<dbReference type="EMBL" id="JAGTAR010000009">
    <property type="protein sequence ID" value="MBR8535433.1"/>
    <property type="molecule type" value="Genomic_DNA"/>
</dbReference>
<dbReference type="PROSITE" id="PS51257">
    <property type="entry name" value="PROKAR_LIPOPROTEIN"/>
    <property type="match status" value="1"/>
</dbReference>
<dbReference type="Proteomes" id="UP000679220">
    <property type="component" value="Unassembled WGS sequence"/>
</dbReference>
<reference evidence="1" key="1">
    <citation type="journal article" date="2018" name="Int. J. Syst. Evol. Microbiol.">
        <title>Carboxylicivirga sediminis sp. nov., isolated from coastal sediment.</title>
        <authorList>
            <person name="Wang F.Q."/>
            <person name="Ren L.H."/>
            <person name="Zou R.J."/>
            <person name="Sun Y.Z."/>
            <person name="Liu X.J."/>
            <person name="Jiang F."/>
            <person name="Liu L.J."/>
        </authorList>
    </citation>
    <scope>NUCLEOTIDE SEQUENCE</scope>
    <source>
        <strain evidence="1">JR1</strain>
    </source>
</reference>
<comment type="caution">
    <text evidence="1">The sequence shown here is derived from an EMBL/GenBank/DDBJ whole genome shotgun (WGS) entry which is preliminary data.</text>
</comment>